<keyword evidence="13" id="KW-0413">Isomerase</keyword>
<feature type="binding site" evidence="9">
    <location>
        <position position="53"/>
    </location>
    <ligand>
        <name>NADP(+)</name>
        <dbReference type="ChEBI" id="CHEBI:58349"/>
    </ligand>
</feature>
<dbReference type="InterPro" id="IPR014359">
    <property type="entry name" value="KARI_prok"/>
</dbReference>
<evidence type="ECO:0000259" key="11">
    <source>
        <dbReference type="PROSITE" id="PS51850"/>
    </source>
</evidence>
<feature type="binding site" evidence="9 10">
    <location>
        <position position="231"/>
    </location>
    <ligand>
        <name>Mg(2+)</name>
        <dbReference type="ChEBI" id="CHEBI:18420"/>
        <label>2</label>
    </ligand>
</feature>
<comment type="cofactor">
    <cofactor evidence="9">
        <name>Mg(2+)</name>
        <dbReference type="ChEBI" id="CHEBI:18420"/>
    </cofactor>
    <text evidence="9">Binds 2 magnesium ions per subunit.</text>
</comment>
<comment type="pathway">
    <text evidence="2 9">Amino-acid biosynthesis; L-isoleucine biosynthesis; L-isoleucine from 2-oxobutanoate: step 2/4.</text>
</comment>
<dbReference type="GO" id="GO:0005829">
    <property type="term" value="C:cytosol"/>
    <property type="evidence" value="ECO:0007669"/>
    <property type="project" value="TreeGrafter"/>
</dbReference>
<reference evidence="14" key="1">
    <citation type="submission" date="2011-10" db="EMBL/GenBank/DDBJ databases">
        <title>The complete genome of chromosome of Thermovirga lienii DSM 17291.</title>
        <authorList>
            <consortium name="US DOE Joint Genome Institute (JGI-PGF)"/>
            <person name="Lucas S."/>
            <person name="Copeland A."/>
            <person name="Lapidus A."/>
            <person name="Glavina del Rio T."/>
            <person name="Dalin E."/>
            <person name="Tice H."/>
            <person name="Bruce D."/>
            <person name="Goodwin L."/>
            <person name="Pitluck S."/>
            <person name="Peters L."/>
            <person name="Mikhailova N."/>
            <person name="Saunders E."/>
            <person name="Kyrpides N."/>
            <person name="Mavromatis K."/>
            <person name="Ivanova N."/>
            <person name="Last F.I."/>
            <person name="Brettin T."/>
            <person name="Detter J.C."/>
            <person name="Han C."/>
            <person name="Larimer F."/>
            <person name="Land M."/>
            <person name="Hauser L."/>
            <person name="Markowitz V."/>
            <person name="Cheng J.-F."/>
            <person name="Hugenholtz P."/>
            <person name="Woyke T."/>
            <person name="Wu D."/>
            <person name="Spring S."/>
            <person name="Schroeder M."/>
            <person name="Brambilla E.-M."/>
            <person name="Klenk H.-P."/>
            <person name="Eisen J.A."/>
        </authorList>
    </citation>
    <scope>NUCLEOTIDE SEQUENCE [LARGE SCALE GENOMIC DNA]</scope>
    <source>
        <strain evidence="14">ATCC BAA-1197 / DSM 17291 / Cas60314</strain>
    </source>
</reference>
<dbReference type="NCBIfam" id="NF004017">
    <property type="entry name" value="PRK05479.1"/>
    <property type="match status" value="1"/>
</dbReference>
<dbReference type="AlphaFoldDB" id="G7V5Y3"/>
<comment type="caution">
    <text evidence="9">Lacks conserved residue(s) required for the propagation of feature annotation.</text>
</comment>
<gene>
    <name evidence="9" type="primary">ilvC</name>
    <name evidence="13" type="ordered locus">Tlie_0142</name>
</gene>
<feature type="domain" description="KARI N-terminal Rossmann" evidence="11">
    <location>
        <begin position="2"/>
        <end position="182"/>
    </location>
</feature>
<dbReference type="eggNOG" id="COG0059">
    <property type="taxonomic scope" value="Bacteria"/>
</dbReference>
<keyword evidence="6 9" id="KW-0460">Magnesium</keyword>
<dbReference type="EMBL" id="CP003096">
    <property type="protein sequence ID" value="AER65888.1"/>
    <property type="molecule type" value="Genomic_DNA"/>
</dbReference>
<accession>G7V5Y3</accession>
<keyword evidence="8 9" id="KW-0100">Branched-chain amino acid biosynthesis</keyword>
<comment type="similarity">
    <text evidence="3 9 10">Belongs to the ketol-acid reductoisomerase family.</text>
</comment>
<dbReference type="NCBIfam" id="TIGR00465">
    <property type="entry name" value="ilvC"/>
    <property type="match status" value="1"/>
</dbReference>
<comment type="catalytic activity">
    <reaction evidence="9">
        <text>(2R)-2,3-dihydroxy-3-methylbutanoate + NADP(+) = (2S)-2-acetolactate + NADPH + H(+)</text>
        <dbReference type="Rhea" id="RHEA:22068"/>
        <dbReference type="ChEBI" id="CHEBI:15378"/>
        <dbReference type="ChEBI" id="CHEBI:49072"/>
        <dbReference type="ChEBI" id="CHEBI:57783"/>
        <dbReference type="ChEBI" id="CHEBI:58349"/>
        <dbReference type="ChEBI" id="CHEBI:58476"/>
        <dbReference type="EC" id="1.1.1.86"/>
    </reaction>
</comment>
<dbReference type="KEGG" id="tli:Tlie_0142"/>
<dbReference type="InterPro" id="IPR008927">
    <property type="entry name" value="6-PGluconate_DH-like_C_sf"/>
</dbReference>
<reference evidence="13 14" key="2">
    <citation type="journal article" date="2012" name="Stand. Genomic Sci.">
        <title>Genome sequence of the moderately thermophilic, amino-acid-degrading and sulfur-reducing bacterium Thermovirga lienii type strain (Cas60314(T)).</title>
        <authorList>
            <person name="Goker M."/>
            <person name="Saunders E."/>
            <person name="Lapidus A."/>
            <person name="Nolan M."/>
            <person name="Lucas S."/>
            <person name="Hammon N."/>
            <person name="Deshpande S."/>
            <person name="Cheng J.F."/>
            <person name="Han C."/>
            <person name="Tapia R."/>
            <person name="Goodwin L.A."/>
            <person name="Pitluck S."/>
            <person name="Liolios K."/>
            <person name="Mavromatis K."/>
            <person name="Pagani I."/>
            <person name="Ivanova N."/>
            <person name="Mikhailova N."/>
            <person name="Pati A."/>
            <person name="Chen A."/>
            <person name="Palaniappan K."/>
            <person name="Land M."/>
            <person name="Chang Y.J."/>
            <person name="Jeffries C.D."/>
            <person name="Brambilla E.M."/>
            <person name="Rohde M."/>
            <person name="Spring S."/>
            <person name="Detter J.C."/>
            <person name="Woyke T."/>
            <person name="Bristow J."/>
            <person name="Eisen J.A."/>
            <person name="Markowitz V."/>
            <person name="Hugenholtz P."/>
            <person name="Kyrpides N.C."/>
            <person name="Klenk H.P."/>
        </authorList>
    </citation>
    <scope>NUCLEOTIDE SEQUENCE [LARGE SCALE GENOMIC DNA]</scope>
    <source>
        <strain evidence="14">ATCC BAA-1197 / DSM 17291 / Cas60314</strain>
    </source>
</reference>
<dbReference type="Gene3D" id="3.40.50.720">
    <property type="entry name" value="NAD(P)-binding Rossmann-like Domain"/>
    <property type="match status" value="1"/>
</dbReference>
<protein>
    <recommendedName>
        <fullName evidence="9">Ketol-acid reductoisomerase (NADP(+))</fullName>
        <shortName evidence="9">KARI</shortName>
        <ecNumber evidence="9">1.1.1.86</ecNumber>
    </recommendedName>
    <alternativeName>
        <fullName evidence="9">Acetohydroxy-acid isomeroreductase</fullName>
        <shortName evidence="9">AHIR</shortName>
    </alternativeName>
    <alternativeName>
        <fullName evidence="9">Alpha-keto-beta-hydroxylacyl reductoisomerase</fullName>
    </alternativeName>
</protein>
<evidence type="ECO:0000313" key="13">
    <source>
        <dbReference type="EMBL" id="AER65888.1"/>
    </source>
</evidence>
<feature type="binding site" evidence="9 10">
    <location>
        <position position="191"/>
    </location>
    <ligand>
        <name>Mg(2+)</name>
        <dbReference type="ChEBI" id="CHEBI:18420"/>
        <label>1</label>
    </ligand>
</feature>
<dbReference type="Proteomes" id="UP000005868">
    <property type="component" value="Chromosome"/>
</dbReference>
<proteinExistence type="inferred from homology"/>
<organism evidence="13 14">
    <name type="scientific">Thermovirga lienii (strain ATCC BAA-1197 / DSM 17291 / Cas60314)</name>
    <dbReference type="NCBI Taxonomy" id="580340"/>
    <lineage>
        <taxon>Bacteria</taxon>
        <taxon>Thermotogati</taxon>
        <taxon>Synergistota</taxon>
        <taxon>Synergistia</taxon>
        <taxon>Synergistales</taxon>
        <taxon>Thermovirgaceae</taxon>
        <taxon>Thermovirga</taxon>
    </lineage>
</organism>
<evidence type="ECO:0000256" key="9">
    <source>
        <dbReference type="HAMAP-Rule" id="MF_00435"/>
    </source>
</evidence>
<dbReference type="GO" id="GO:0009099">
    <property type="term" value="P:L-valine biosynthetic process"/>
    <property type="evidence" value="ECO:0007669"/>
    <property type="project" value="UniProtKB-UniRule"/>
</dbReference>
<dbReference type="Pfam" id="PF07991">
    <property type="entry name" value="KARI_N"/>
    <property type="match status" value="1"/>
</dbReference>
<dbReference type="GO" id="GO:0050661">
    <property type="term" value="F:NADP binding"/>
    <property type="evidence" value="ECO:0007669"/>
    <property type="project" value="InterPro"/>
</dbReference>
<dbReference type="PROSITE" id="PS51851">
    <property type="entry name" value="KARI_C"/>
    <property type="match status" value="1"/>
</dbReference>
<dbReference type="STRING" id="580340.Tlie_0142"/>
<comment type="pathway">
    <text evidence="1 9">Amino-acid biosynthesis; L-valine biosynthesis; L-valine from pyruvate: step 2/4.</text>
</comment>
<comment type="catalytic activity">
    <reaction evidence="9">
        <text>(2R,3R)-2,3-dihydroxy-3-methylpentanoate + NADP(+) = (S)-2-ethyl-2-hydroxy-3-oxobutanoate + NADPH + H(+)</text>
        <dbReference type="Rhea" id="RHEA:13493"/>
        <dbReference type="ChEBI" id="CHEBI:15378"/>
        <dbReference type="ChEBI" id="CHEBI:49256"/>
        <dbReference type="ChEBI" id="CHEBI:49258"/>
        <dbReference type="ChEBI" id="CHEBI:57783"/>
        <dbReference type="ChEBI" id="CHEBI:58349"/>
        <dbReference type="EC" id="1.1.1.86"/>
    </reaction>
</comment>
<evidence type="ECO:0000313" key="14">
    <source>
        <dbReference type="Proteomes" id="UP000005868"/>
    </source>
</evidence>
<keyword evidence="14" id="KW-1185">Reference proteome</keyword>
<evidence type="ECO:0000256" key="5">
    <source>
        <dbReference type="ARBA" id="ARBA00022723"/>
    </source>
</evidence>
<dbReference type="GO" id="GO:0004455">
    <property type="term" value="F:ketol-acid reductoisomerase activity"/>
    <property type="evidence" value="ECO:0007669"/>
    <property type="project" value="UniProtKB-UniRule"/>
</dbReference>
<keyword evidence="5 9" id="KW-0479">Metal-binding</keyword>
<dbReference type="PIRSF" id="PIRSF000116">
    <property type="entry name" value="IlvC_gammaproteo"/>
    <property type="match status" value="1"/>
</dbReference>
<name>G7V5Y3_THELD</name>
<feature type="binding site" evidence="9">
    <location>
        <position position="134"/>
    </location>
    <ligand>
        <name>NADP(+)</name>
        <dbReference type="ChEBI" id="CHEBI:58349"/>
    </ligand>
</feature>
<evidence type="ECO:0000256" key="10">
    <source>
        <dbReference type="PROSITE-ProRule" id="PRU01198"/>
    </source>
</evidence>
<dbReference type="OrthoDB" id="9804088at2"/>
<evidence type="ECO:0000256" key="7">
    <source>
        <dbReference type="ARBA" id="ARBA00023002"/>
    </source>
</evidence>
<feature type="binding site" evidence="9 10">
    <location>
        <position position="227"/>
    </location>
    <ligand>
        <name>Mg(2+)</name>
        <dbReference type="ChEBI" id="CHEBI:18420"/>
        <label>2</label>
    </ligand>
</feature>
<dbReference type="PROSITE" id="PS51850">
    <property type="entry name" value="KARI_N"/>
    <property type="match status" value="1"/>
</dbReference>
<dbReference type="UniPathway" id="UPA00049">
    <property type="reaction ID" value="UER00060"/>
</dbReference>
<evidence type="ECO:0000256" key="6">
    <source>
        <dbReference type="ARBA" id="ARBA00022842"/>
    </source>
</evidence>
<feature type="binding site" evidence="9 10">
    <location>
        <position position="195"/>
    </location>
    <ligand>
        <name>Mg(2+)</name>
        <dbReference type="ChEBI" id="CHEBI:18420"/>
        <label>1</label>
    </ligand>
</feature>
<dbReference type="HOGENOM" id="CLU_033821_0_1_0"/>
<feature type="binding site" evidence="9 10">
    <location>
        <position position="252"/>
    </location>
    <ligand>
        <name>substrate</name>
    </ligand>
</feature>
<dbReference type="Pfam" id="PF01450">
    <property type="entry name" value="KARI_C"/>
    <property type="match status" value="1"/>
</dbReference>
<comment type="function">
    <text evidence="9">Involved in the biosynthesis of branched-chain amino acids (BCAA). Catalyzes an alkyl-migration followed by a ketol-acid reduction of (S)-2-acetolactate (S2AL) to yield (R)-2,3-dihydroxy-isovalerate. In the isomerase reaction, S2AL is rearranged via a Mg-dependent methyl migration to produce 3-hydroxy-3-methyl-2-ketobutyrate (HMKB). In the reductase reaction, this 2-ketoacid undergoes a metal-dependent reduction by NADPH to yield (R)-2,3-dihydroxy-isovalerate.</text>
</comment>
<dbReference type="EC" id="1.1.1.86" evidence="9"/>
<evidence type="ECO:0000256" key="8">
    <source>
        <dbReference type="ARBA" id="ARBA00023304"/>
    </source>
</evidence>
<evidence type="ECO:0000259" key="12">
    <source>
        <dbReference type="PROSITE" id="PS51851"/>
    </source>
</evidence>
<feature type="binding site" evidence="9">
    <location>
        <begin position="25"/>
        <end position="28"/>
    </location>
    <ligand>
        <name>NADP(+)</name>
        <dbReference type="ChEBI" id="CHEBI:58349"/>
    </ligand>
</feature>
<dbReference type="PANTHER" id="PTHR21371">
    <property type="entry name" value="KETOL-ACID REDUCTOISOMERASE, MITOCHONDRIAL"/>
    <property type="match status" value="1"/>
</dbReference>
<dbReference type="GO" id="GO:0009097">
    <property type="term" value="P:isoleucine biosynthetic process"/>
    <property type="evidence" value="ECO:0007669"/>
    <property type="project" value="UniProtKB-UniRule"/>
</dbReference>
<dbReference type="GO" id="GO:0016853">
    <property type="term" value="F:isomerase activity"/>
    <property type="evidence" value="ECO:0007669"/>
    <property type="project" value="UniProtKB-KW"/>
</dbReference>
<evidence type="ECO:0000256" key="3">
    <source>
        <dbReference type="ARBA" id="ARBA00010318"/>
    </source>
</evidence>
<dbReference type="InterPro" id="IPR013116">
    <property type="entry name" value="KARI_N"/>
</dbReference>
<feature type="active site" evidence="9">
    <location>
        <position position="108"/>
    </location>
</feature>
<dbReference type="InterPro" id="IPR013023">
    <property type="entry name" value="KARI"/>
</dbReference>
<dbReference type="PANTHER" id="PTHR21371:SF1">
    <property type="entry name" value="KETOL-ACID REDUCTOISOMERASE, MITOCHONDRIAL"/>
    <property type="match status" value="1"/>
</dbReference>
<feature type="binding site" evidence="9">
    <location>
        <position position="51"/>
    </location>
    <ligand>
        <name>NADP(+)</name>
        <dbReference type="ChEBI" id="CHEBI:58349"/>
    </ligand>
</feature>
<dbReference type="InterPro" id="IPR036291">
    <property type="entry name" value="NAD(P)-bd_dom_sf"/>
</dbReference>
<evidence type="ECO:0000256" key="4">
    <source>
        <dbReference type="ARBA" id="ARBA00022605"/>
    </source>
</evidence>
<evidence type="ECO:0000256" key="1">
    <source>
        <dbReference type="ARBA" id="ARBA00004864"/>
    </source>
</evidence>
<keyword evidence="7 9" id="KW-0560">Oxidoreductase</keyword>
<dbReference type="NCBIfam" id="NF009940">
    <property type="entry name" value="PRK13403.1"/>
    <property type="match status" value="1"/>
</dbReference>
<keyword evidence="9" id="KW-0521">NADP</keyword>
<dbReference type="Gene3D" id="6.10.240.10">
    <property type="match status" value="1"/>
</dbReference>
<sequence>MANIYYEKDANLDLLKGKTVAVIGYGSQGHAHAQNLRDSGINVVVGLHEGSRSKKRAEEDGFAVYSVAEATQKGDLVVFLMPDHVQAQVYREHIKPNLKPGASLVFSHGFTIHYHQVEPPKECDVFMIAPKSPGHLVRRMYTEGKGVPGLLAVYQNPSGQAKEMALAYGTAIGCGRAGIIETTFAEETETDLFGEQAVLCGGVTELVKAGFDTLVEAGYQPEIAYFECLNELKLIVDMMFEGGLSWMRYSVSDTAKYGDKVAGKVVIDDHVRANMKVLLERVQNGEFAKDWILENQCGRPSMKKWAEREKNHLIEKVGKELRKMMPWLDAKEAPEA</sequence>
<dbReference type="SUPFAM" id="SSF51735">
    <property type="entry name" value="NAD(P)-binding Rossmann-fold domains"/>
    <property type="match status" value="1"/>
</dbReference>
<evidence type="ECO:0000256" key="2">
    <source>
        <dbReference type="ARBA" id="ARBA00004885"/>
    </source>
</evidence>
<dbReference type="GO" id="GO:0000287">
    <property type="term" value="F:magnesium ion binding"/>
    <property type="evidence" value="ECO:0007669"/>
    <property type="project" value="UniProtKB-UniRule"/>
</dbReference>
<feature type="binding site" evidence="9 10">
    <location>
        <position position="191"/>
    </location>
    <ligand>
        <name>Mg(2+)</name>
        <dbReference type="ChEBI" id="CHEBI:18420"/>
        <label>2</label>
    </ligand>
</feature>
<keyword evidence="4 9" id="KW-0028">Amino-acid biosynthesis</keyword>
<dbReference type="FunFam" id="3.40.50.720:FF:000023">
    <property type="entry name" value="Ketol-acid reductoisomerase (NADP(+))"/>
    <property type="match status" value="1"/>
</dbReference>
<feature type="domain" description="KARI C-terminal knotted" evidence="12">
    <location>
        <begin position="183"/>
        <end position="328"/>
    </location>
</feature>
<dbReference type="SUPFAM" id="SSF48179">
    <property type="entry name" value="6-phosphogluconate dehydrogenase C-terminal domain-like"/>
    <property type="match status" value="1"/>
</dbReference>
<dbReference type="HAMAP" id="MF_00435">
    <property type="entry name" value="IlvC"/>
    <property type="match status" value="1"/>
</dbReference>
<dbReference type="InterPro" id="IPR000506">
    <property type="entry name" value="KARI_C"/>
</dbReference>
<dbReference type="UniPathway" id="UPA00047">
    <property type="reaction ID" value="UER00056"/>
</dbReference>